<name>A0A3M7PPJ1_BRAPC</name>
<gene>
    <name evidence="1" type="ORF">BpHYR1_019763</name>
</gene>
<dbReference type="Proteomes" id="UP000276133">
    <property type="component" value="Unassembled WGS sequence"/>
</dbReference>
<reference evidence="1 2" key="1">
    <citation type="journal article" date="2018" name="Sci. Rep.">
        <title>Genomic signatures of local adaptation to the degree of environmental predictability in rotifers.</title>
        <authorList>
            <person name="Franch-Gras L."/>
            <person name="Hahn C."/>
            <person name="Garcia-Roger E.M."/>
            <person name="Carmona M.J."/>
            <person name="Serra M."/>
            <person name="Gomez A."/>
        </authorList>
    </citation>
    <scope>NUCLEOTIDE SEQUENCE [LARGE SCALE GENOMIC DNA]</scope>
    <source>
        <strain evidence="1">HYR1</strain>
    </source>
</reference>
<sequence length="60" mass="7301">MKIFTKYFLILSDDLKKYFFKQCIGESEYSLSLSLRLEIDNFSFYVKFLVLYIAIFHKNK</sequence>
<organism evidence="1 2">
    <name type="scientific">Brachionus plicatilis</name>
    <name type="common">Marine rotifer</name>
    <name type="synonym">Brachionus muelleri</name>
    <dbReference type="NCBI Taxonomy" id="10195"/>
    <lineage>
        <taxon>Eukaryota</taxon>
        <taxon>Metazoa</taxon>
        <taxon>Spiralia</taxon>
        <taxon>Gnathifera</taxon>
        <taxon>Rotifera</taxon>
        <taxon>Eurotatoria</taxon>
        <taxon>Monogononta</taxon>
        <taxon>Pseudotrocha</taxon>
        <taxon>Ploima</taxon>
        <taxon>Brachionidae</taxon>
        <taxon>Brachionus</taxon>
    </lineage>
</organism>
<keyword evidence="2" id="KW-1185">Reference proteome</keyword>
<protein>
    <submittedName>
        <fullName evidence="1">Uncharacterized protein</fullName>
    </submittedName>
</protein>
<accession>A0A3M7PPJ1</accession>
<dbReference type="AlphaFoldDB" id="A0A3M7PPJ1"/>
<evidence type="ECO:0000313" key="1">
    <source>
        <dbReference type="EMBL" id="RNA01042.1"/>
    </source>
</evidence>
<evidence type="ECO:0000313" key="2">
    <source>
        <dbReference type="Proteomes" id="UP000276133"/>
    </source>
</evidence>
<comment type="caution">
    <text evidence="1">The sequence shown here is derived from an EMBL/GenBank/DDBJ whole genome shotgun (WGS) entry which is preliminary data.</text>
</comment>
<proteinExistence type="predicted"/>
<dbReference type="EMBL" id="REGN01009497">
    <property type="protein sequence ID" value="RNA01042.1"/>
    <property type="molecule type" value="Genomic_DNA"/>
</dbReference>